<organism evidence="4 5">
    <name type="scientific">Gemmata palustris</name>
    <dbReference type="NCBI Taxonomy" id="2822762"/>
    <lineage>
        <taxon>Bacteria</taxon>
        <taxon>Pseudomonadati</taxon>
        <taxon>Planctomycetota</taxon>
        <taxon>Planctomycetia</taxon>
        <taxon>Gemmatales</taxon>
        <taxon>Gemmataceae</taxon>
        <taxon>Gemmata</taxon>
    </lineage>
</organism>
<dbReference type="InterPro" id="IPR002048">
    <property type="entry name" value="EF_hand_dom"/>
</dbReference>
<feature type="region of interest" description="Disordered" evidence="1">
    <location>
        <begin position="476"/>
        <end position="495"/>
    </location>
</feature>
<dbReference type="RefSeq" id="WP_210658572.1">
    <property type="nucleotide sequence ID" value="NZ_JAGKQQ010000001.1"/>
</dbReference>
<comment type="caution">
    <text evidence="4">The sequence shown here is derived from an EMBL/GenBank/DDBJ whole genome shotgun (WGS) entry which is preliminary data.</text>
</comment>
<feature type="chain" id="PRO_5047015810" evidence="2">
    <location>
        <begin position="21"/>
        <end position="801"/>
    </location>
</feature>
<dbReference type="EMBL" id="JAGKQQ010000001">
    <property type="protein sequence ID" value="MBP3958516.1"/>
    <property type="molecule type" value="Genomic_DNA"/>
</dbReference>
<dbReference type="Gene3D" id="1.10.238.10">
    <property type="entry name" value="EF-hand"/>
    <property type="match status" value="1"/>
</dbReference>
<proteinExistence type="predicted"/>
<protein>
    <submittedName>
        <fullName evidence="4">CehA/McbA family metallohydrolase</fullName>
    </submittedName>
</protein>
<dbReference type="InterPro" id="IPR018247">
    <property type="entry name" value="EF_Hand_1_Ca_BS"/>
</dbReference>
<name>A0ABS5BXN7_9BACT</name>
<evidence type="ECO:0000259" key="3">
    <source>
        <dbReference type="PROSITE" id="PS50222"/>
    </source>
</evidence>
<feature type="domain" description="EF-hand" evidence="3">
    <location>
        <begin position="462"/>
        <end position="497"/>
    </location>
</feature>
<dbReference type="SUPFAM" id="SSF47473">
    <property type="entry name" value="EF-hand"/>
    <property type="match status" value="1"/>
</dbReference>
<keyword evidence="5" id="KW-1185">Reference proteome</keyword>
<evidence type="ECO:0000256" key="1">
    <source>
        <dbReference type="SAM" id="MobiDB-lite"/>
    </source>
</evidence>
<dbReference type="InterPro" id="IPR011992">
    <property type="entry name" value="EF-hand-dom_pair"/>
</dbReference>
<accession>A0ABS5BXN7</accession>
<evidence type="ECO:0000313" key="4">
    <source>
        <dbReference type="EMBL" id="MBP3958516.1"/>
    </source>
</evidence>
<dbReference type="NCBIfam" id="NF038032">
    <property type="entry name" value="CehA_McbA_metalo"/>
    <property type="match status" value="1"/>
</dbReference>
<dbReference type="Pfam" id="PF13202">
    <property type="entry name" value="EF-hand_5"/>
    <property type="match status" value="2"/>
</dbReference>
<feature type="signal peptide" evidence="2">
    <location>
        <begin position="1"/>
        <end position="20"/>
    </location>
</feature>
<dbReference type="PROSITE" id="PS00018">
    <property type="entry name" value="EF_HAND_1"/>
    <property type="match status" value="1"/>
</dbReference>
<dbReference type="PROSITE" id="PS50222">
    <property type="entry name" value="EF_HAND_2"/>
    <property type="match status" value="1"/>
</dbReference>
<gene>
    <name evidence="4" type="ORF">J8F10_24980</name>
</gene>
<keyword evidence="2" id="KW-0732">Signal</keyword>
<reference evidence="4 5" key="1">
    <citation type="submission" date="2021-04" db="EMBL/GenBank/DDBJ databases">
        <authorList>
            <person name="Ivanova A."/>
        </authorList>
    </citation>
    <scope>NUCLEOTIDE SEQUENCE [LARGE SCALE GENOMIC DNA]</scope>
    <source>
        <strain evidence="4 5">G18</strain>
    </source>
</reference>
<sequence>MPRLFLALGAIIALASAARAADVPVIPDVEGQPLAANAERLVKALDFLGTPLPEEAGKQLAKAIEDKDAKKVQEVLDKRVLFAVTINPEARLKVAKGPGDTILQQAGWTPVLVKVMNDSTVKKQLRVMSAQAGPVYSGPGQNAKNSKDDPKIVERFLGAEIFSAPPMTDTLSGLKVEYAIVLLYSSESGRREATIGFDIGQGNQDLGFRGETPVLFEVKPAVAVKVKVTDFDGKPTTGRFLITDASGHIYPPQAKRLAPDLFFQRQVYRHDGGTILLPPGKFLVQYGRGPEYALKTQELTVPFDGKGLTFAAKLERWINPADFGFFSGDHHIHAAGCAHYTNPTEGVLPEDMFLHVKGEGLNVGCCLTWGPCYDYQRKFFEAKPWQKSEPFTILKYDVEVSGFGSQALGHVCLLNLRDQTYPGSDGTKLKGWPTWTTPLMKWAKDQGAVTGYAHSANGLGVNPKEAAKRLLDALDTNKDGSVSPDEARAGKLPLPEPFATIDTNSDGALSAAELLKSTEKTANTLPNLNVPEMNGIGAQEICVTTAMGVCDFISAMDTARTPEWNCWYHIMNCGFPLKASGETDFPCISGSRVGQGRVYVQLGKKTDMVDYGAWCKGIAQGRSYVSDGYAHALEFAVNGTSAGFGDVKLDAAGTVKVAAKVAFAKDVSLGTAPGAQAPTGPSRKLELVVNGKVVQSKDIPADDKTHDVSFDVSIDKSSWVAIRHFPQMHTNPVNVIVAGKPIRASKASAKWCVGVIEQLWLVRGPGIKESERAEAEKTFKKALEMYKKIAEESADDLRKVD</sequence>
<dbReference type="Proteomes" id="UP000676565">
    <property type="component" value="Unassembled WGS sequence"/>
</dbReference>
<evidence type="ECO:0000256" key="2">
    <source>
        <dbReference type="SAM" id="SignalP"/>
    </source>
</evidence>
<evidence type="ECO:0000313" key="5">
    <source>
        <dbReference type="Proteomes" id="UP000676565"/>
    </source>
</evidence>